<dbReference type="AlphaFoldDB" id="A0A9C6X405"/>
<keyword evidence="3" id="KW-1185">Reference proteome</keyword>
<evidence type="ECO:0000313" key="4">
    <source>
        <dbReference type="RefSeq" id="XP_052128724.1"/>
    </source>
</evidence>
<keyword evidence="2" id="KW-0732">Signal</keyword>
<accession>A0A9C6X405</accession>
<sequence length="202" mass="19461">MQALGRRGVVLLLFAAGVLIDGDLAELADGDYLPPGHGGGGGPATDYTAPGLGVGLRGGPPGGGGGTPLRNHIPPSGVPEDEDSRMSSRPSPSYGAPARGSGIQPSPSPSSPPGGYHPPGPAGPGAATRGRARPGMDPNAVAPVRGRERSGGGSPSSSYGAPSKGHPSPSYETPSRNSPSPSYGAPSGGSPSSSYGAPAGGS</sequence>
<feature type="compositionally biased region" description="Pro residues" evidence="1">
    <location>
        <begin position="106"/>
        <end position="122"/>
    </location>
</feature>
<reference evidence="4" key="1">
    <citation type="submission" date="2025-08" db="UniProtKB">
        <authorList>
            <consortium name="RefSeq"/>
        </authorList>
    </citation>
    <scope>IDENTIFICATION</scope>
    <source>
        <tissue evidence="4">Whole organism</tissue>
    </source>
</reference>
<feature type="non-terminal residue" evidence="4">
    <location>
        <position position="202"/>
    </location>
</feature>
<evidence type="ECO:0000256" key="1">
    <source>
        <dbReference type="SAM" id="MobiDB-lite"/>
    </source>
</evidence>
<name>A0A9C6X405_FRAOC</name>
<evidence type="ECO:0000256" key="2">
    <source>
        <dbReference type="SAM" id="SignalP"/>
    </source>
</evidence>
<organism evidence="3 4">
    <name type="scientific">Frankliniella occidentalis</name>
    <name type="common">Western flower thrips</name>
    <name type="synonym">Euthrips occidentalis</name>
    <dbReference type="NCBI Taxonomy" id="133901"/>
    <lineage>
        <taxon>Eukaryota</taxon>
        <taxon>Metazoa</taxon>
        <taxon>Ecdysozoa</taxon>
        <taxon>Arthropoda</taxon>
        <taxon>Hexapoda</taxon>
        <taxon>Insecta</taxon>
        <taxon>Pterygota</taxon>
        <taxon>Neoptera</taxon>
        <taxon>Paraneoptera</taxon>
        <taxon>Thysanoptera</taxon>
        <taxon>Terebrantia</taxon>
        <taxon>Thripoidea</taxon>
        <taxon>Thripidae</taxon>
        <taxon>Frankliniella</taxon>
    </lineage>
</organism>
<dbReference type="GeneID" id="127750628"/>
<feature type="compositionally biased region" description="Low complexity" evidence="1">
    <location>
        <begin position="178"/>
        <end position="202"/>
    </location>
</feature>
<feature type="region of interest" description="Disordered" evidence="1">
    <location>
        <begin position="36"/>
        <end position="202"/>
    </location>
</feature>
<feature type="chain" id="PRO_5038930823" evidence="2">
    <location>
        <begin position="26"/>
        <end position="202"/>
    </location>
</feature>
<dbReference type="Proteomes" id="UP000504606">
    <property type="component" value="Unplaced"/>
</dbReference>
<feature type="compositionally biased region" description="Low complexity" evidence="1">
    <location>
        <begin position="124"/>
        <end position="135"/>
    </location>
</feature>
<dbReference type="RefSeq" id="XP_052128724.1">
    <property type="nucleotide sequence ID" value="XM_052272764.1"/>
</dbReference>
<protein>
    <submittedName>
        <fullName evidence="4">Pro-resilin-like</fullName>
    </submittedName>
</protein>
<feature type="compositionally biased region" description="Gly residues" evidence="1">
    <location>
        <begin position="52"/>
        <end position="67"/>
    </location>
</feature>
<feature type="compositionally biased region" description="Low complexity" evidence="1">
    <location>
        <begin position="155"/>
        <end position="165"/>
    </location>
</feature>
<evidence type="ECO:0000313" key="3">
    <source>
        <dbReference type="Proteomes" id="UP000504606"/>
    </source>
</evidence>
<dbReference type="KEGG" id="foc:127750628"/>
<proteinExistence type="predicted"/>
<gene>
    <name evidence="4" type="primary">LOC127750628</name>
</gene>
<feature type="signal peptide" evidence="2">
    <location>
        <begin position="1"/>
        <end position="25"/>
    </location>
</feature>